<protein>
    <submittedName>
        <fullName evidence="2">Uncharacterized protein</fullName>
    </submittedName>
</protein>
<gene>
    <name evidence="2" type="ORF">SCF082_LOCUS3490</name>
</gene>
<reference evidence="2 3" key="1">
    <citation type="submission" date="2024-02" db="EMBL/GenBank/DDBJ databases">
        <authorList>
            <person name="Chen Y."/>
            <person name="Shah S."/>
            <person name="Dougan E. K."/>
            <person name="Thang M."/>
            <person name="Chan C."/>
        </authorList>
    </citation>
    <scope>NUCLEOTIDE SEQUENCE [LARGE SCALE GENOMIC DNA]</scope>
</reference>
<accession>A0ABP0HVD4</accession>
<keyword evidence="3" id="KW-1185">Reference proteome</keyword>
<dbReference type="EMBL" id="CAXAMM010001771">
    <property type="protein sequence ID" value="CAK8993399.1"/>
    <property type="molecule type" value="Genomic_DNA"/>
</dbReference>
<evidence type="ECO:0000256" key="1">
    <source>
        <dbReference type="SAM" id="MobiDB-lite"/>
    </source>
</evidence>
<evidence type="ECO:0000313" key="2">
    <source>
        <dbReference type="EMBL" id="CAK8993399.1"/>
    </source>
</evidence>
<feature type="non-terminal residue" evidence="2">
    <location>
        <position position="1"/>
    </location>
</feature>
<dbReference type="Proteomes" id="UP001642464">
    <property type="component" value="Unassembled WGS sequence"/>
</dbReference>
<evidence type="ECO:0000313" key="3">
    <source>
        <dbReference type="Proteomes" id="UP001642464"/>
    </source>
</evidence>
<name>A0ABP0HVD4_9DINO</name>
<sequence>ITVMNTEMHCVRQPSNAFPYMLFKGETAPYLLAVIKKKSRSVWDVLEFHCHLISHVNQSLIFDLLPAGEKEPDSTQSVSVIVEDGGNVFSALVSMLLKLQMEIFMSETAVVKFMFKGRHISSSSWRCSVRDFFEESAPASDEGKHNLALVERAHKKPRAD</sequence>
<comment type="caution">
    <text evidence="2">The sequence shown here is derived from an EMBL/GenBank/DDBJ whole genome shotgun (WGS) entry which is preliminary data.</text>
</comment>
<proteinExistence type="predicted"/>
<organism evidence="2 3">
    <name type="scientific">Durusdinium trenchii</name>
    <dbReference type="NCBI Taxonomy" id="1381693"/>
    <lineage>
        <taxon>Eukaryota</taxon>
        <taxon>Sar</taxon>
        <taxon>Alveolata</taxon>
        <taxon>Dinophyceae</taxon>
        <taxon>Suessiales</taxon>
        <taxon>Symbiodiniaceae</taxon>
        <taxon>Durusdinium</taxon>
    </lineage>
</organism>
<feature type="region of interest" description="Disordered" evidence="1">
    <location>
        <begin position="138"/>
        <end position="160"/>
    </location>
</feature>